<reference evidence="1" key="1">
    <citation type="submission" date="2021-03" db="EMBL/GenBank/DDBJ databases">
        <authorList>
            <consortium name="DOE Joint Genome Institute"/>
            <person name="Ahrendt S."/>
            <person name="Looney B.P."/>
            <person name="Miyauchi S."/>
            <person name="Morin E."/>
            <person name="Drula E."/>
            <person name="Courty P.E."/>
            <person name="Chicoki N."/>
            <person name="Fauchery L."/>
            <person name="Kohler A."/>
            <person name="Kuo A."/>
            <person name="Labutti K."/>
            <person name="Pangilinan J."/>
            <person name="Lipzen A."/>
            <person name="Riley R."/>
            <person name="Andreopoulos W."/>
            <person name="He G."/>
            <person name="Johnson J."/>
            <person name="Barry K.W."/>
            <person name="Grigoriev I.V."/>
            <person name="Nagy L."/>
            <person name="Hibbett D."/>
            <person name="Henrissat B."/>
            <person name="Matheny P.B."/>
            <person name="Labbe J."/>
            <person name="Martin F."/>
        </authorList>
    </citation>
    <scope>NUCLEOTIDE SEQUENCE</scope>
    <source>
        <strain evidence="1">HHB10654</strain>
    </source>
</reference>
<gene>
    <name evidence="1" type="ORF">BV25DRAFT_1818965</name>
</gene>
<evidence type="ECO:0000313" key="1">
    <source>
        <dbReference type="EMBL" id="KAI0067588.1"/>
    </source>
</evidence>
<protein>
    <submittedName>
        <fullName evidence="1">Uncharacterized protein</fullName>
    </submittedName>
</protein>
<dbReference type="Proteomes" id="UP000814140">
    <property type="component" value="Unassembled WGS sequence"/>
</dbReference>
<organism evidence="1 2">
    <name type="scientific">Artomyces pyxidatus</name>
    <dbReference type="NCBI Taxonomy" id="48021"/>
    <lineage>
        <taxon>Eukaryota</taxon>
        <taxon>Fungi</taxon>
        <taxon>Dikarya</taxon>
        <taxon>Basidiomycota</taxon>
        <taxon>Agaricomycotina</taxon>
        <taxon>Agaricomycetes</taxon>
        <taxon>Russulales</taxon>
        <taxon>Auriscalpiaceae</taxon>
        <taxon>Artomyces</taxon>
    </lineage>
</organism>
<evidence type="ECO:0000313" key="2">
    <source>
        <dbReference type="Proteomes" id="UP000814140"/>
    </source>
</evidence>
<proteinExistence type="predicted"/>
<reference evidence="1" key="2">
    <citation type="journal article" date="2022" name="New Phytol.">
        <title>Evolutionary transition to the ectomycorrhizal habit in the genomes of a hyperdiverse lineage of mushroom-forming fungi.</title>
        <authorList>
            <person name="Looney B."/>
            <person name="Miyauchi S."/>
            <person name="Morin E."/>
            <person name="Drula E."/>
            <person name="Courty P.E."/>
            <person name="Kohler A."/>
            <person name="Kuo A."/>
            <person name="LaButti K."/>
            <person name="Pangilinan J."/>
            <person name="Lipzen A."/>
            <person name="Riley R."/>
            <person name="Andreopoulos W."/>
            <person name="He G."/>
            <person name="Johnson J."/>
            <person name="Nolan M."/>
            <person name="Tritt A."/>
            <person name="Barry K.W."/>
            <person name="Grigoriev I.V."/>
            <person name="Nagy L.G."/>
            <person name="Hibbett D."/>
            <person name="Henrissat B."/>
            <person name="Matheny P.B."/>
            <person name="Labbe J."/>
            <person name="Martin F.M."/>
        </authorList>
    </citation>
    <scope>NUCLEOTIDE SEQUENCE</scope>
    <source>
        <strain evidence="1">HHB10654</strain>
    </source>
</reference>
<comment type="caution">
    <text evidence="1">The sequence shown here is derived from an EMBL/GenBank/DDBJ whole genome shotgun (WGS) entry which is preliminary data.</text>
</comment>
<accession>A0ACB8TGM0</accession>
<name>A0ACB8TGM0_9AGAM</name>
<sequence>MDPPSTSRNLDVRQTIFTLPSLSTAASARSSLRAAAAAGTRTPREADGDGEEETSQLLGRVEIAGDLERAVSGYGSVGAVRPSRVEDQPAGGGGESLVVLCARSARRPTRIEPAKYPSTSTTWAKARYYIPSLYWIPHYSIHL</sequence>
<dbReference type="EMBL" id="MU277189">
    <property type="protein sequence ID" value="KAI0067588.1"/>
    <property type="molecule type" value="Genomic_DNA"/>
</dbReference>
<keyword evidence="2" id="KW-1185">Reference proteome</keyword>